<evidence type="ECO:0000256" key="5">
    <source>
        <dbReference type="SAM" id="MobiDB-lite"/>
    </source>
</evidence>
<dbReference type="InterPro" id="IPR024372">
    <property type="entry name" value="Ecm29_N"/>
</dbReference>
<sequence>MAFRRATAEEQLASLATVLRNIGSRAAQQRLMLLRMVVSALEAEGGASKRTYAPTETWQARAEPLIHSKADRAAFLAFAEDALLWQPPSTRAAGAGSPHNAAVVASLASAAVPRGGDVVAEGRAAAAQQVAAAAAQEAAEQRAAATPPSPHGLSSARAAAVHGAETPPARDVLKRRKLGLLALTVGADLPSVECLRLYLAAAGHPDADVAAYGDELLKKRQGGIGGAAAAVDAAPELTSSLMSLFLGDSETRAASPALRAVLLDRVFVRSIAAANCFPQVAEVAQACVAADAGPRLRQLGLELAAWVFKHAEEKHLQAAAPSMLSFTLAQVAEPPLASAGVEAATSSSSRSLAYTALGELARRAPAVFRSSSHIPELLFARLEDEPPGARAGVQGALGALVAAYGDLNPDDGVGASLFRLARRTASSPSPAARVIALQWLRSAFPFSCSAARLLCCMGRGDAKAEVAEEARLGLVSDNAPPTLDDFLHTALDMLPGFLSEDETHVPAELRVSSAAMVPLLAFARSCRRYHRSPPSNELATLCTKVLRMDLHSYEAHAAASSTLLELHGDAPDDFASSSASLIPLFETLLRHRSVSVRLASARMLANTLARSGMVPSSAVCALPCKARASEPEAAEGSAAALGLWLAVRYRLGMPWNADADTVASSLAEALSEDEKDAPFASFERRAYAAWAVGVASLGGAITESSSSSSPRDSAISESDANKRSKLTHASGLALVASASKHLTSMLTKTAASNEATRSISRAVQAAGFLLHGCPDAAEVQPLWDSLLGVHAISDSDDVLFTAGEAVAWAFGAVDGNVATVDDVLSREFKNLADSQRISSSPSATTSSSMDTSPPSTDTAKKSQALITSALFDTLVYSSKMSERRAGCIWLVSLIQYTDETSANLQAILSPAHDAFSELLGAEGGDELVIEMASRGLSLVYEKANESLKSQFVDGMMETLMHGKSKSRKRLVKLDENTVVFQADEGGIGSSQKLPDGEKTNLNTYKEICSLVTDVGQPDLLYKFLDLLHHQNTQNRQRGVAFSLQHIANRAQIDLSSHLASFVPKLYRMTHDPNAKVQESMRSIWAALLGEGAHKLVDEHLEAILAECTREMLNRSVWRNRESACRALADALVGRRFEEVESTLKLLWENSLKVRDDIKESVRLAAEALCRSLSNLTIRLCDPALTTNAEAVRKTTDIVLPILLDQALPNPAAEVRALGILTVEKLLKAARPEQVRSRLGDVCVALLESLSSLEDQRLNYLQQHVARAGLDESKLENLRISAASSSPMFESLDRCSSVLVDQESLDDVLQAVSTLARTGTGINTRAGTARFIVTLLRRFGSDAKSSANKVAQVFYTQMERERSAAVLRAYAGTVAAALSVAPKGRRAAFVDRLVAACDPATSDDATSDADTAAALVFRELSRGFADALSDFHSEVLPLAFVRKQESSASKRSEKEKHGSTNGGSGSGSSASSASEKARTAWSELWSELAGAESATVRVHAQEICAFCDKCMQSASWLTKAQGAAALADAASLAPAAIGEALAAQQSTAAKTLMSEAASSRHWEGKEEVFATLAALACADAGSRGAVPGAVKLCVSALASQKGERKHNVRREALSSLEALLANDEVSDDSCFGELVALLAPALQAGMDSSSSKGDGDEVKKGSSGDGVDGDGGDGKDSDNDKGAAHARSLAKLPAESICRVLALAYKRSRGVVPSAARDVASAIVPAADASRNWKCRSAALGTALAVVRGCFDDNDNDEVLDQLKGMGLAAASLEHEAHSEVQVAACELLAPYVQRGDDVALQTLKGLKENARSATVRQAAERNIVGQR</sequence>
<keyword evidence="4" id="KW-0647">Proteasome</keyword>
<evidence type="ECO:0000256" key="1">
    <source>
        <dbReference type="ARBA" id="ARBA00004496"/>
    </source>
</evidence>
<feature type="compositionally biased region" description="Basic and acidic residues" evidence="5">
    <location>
        <begin position="1445"/>
        <end position="1457"/>
    </location>
</feature>
<comment type="subcellular location">
    <subcellularLocation>
        <location evidence="1">Cytoplasm</location>
    </subcellularLocation>
</comment>
<evidence type="ECO:0000259" key="7">
    <source>
        <dbReference type="Pfam" id="PF24492"/>
    </source>
</evidence>
<dbReference type="GO" id="GO:0005737">
    <property type="term" value="C:cytoplasm"/>
    <property type="evidence" value="ECO:0007669"/>
    <property type="project" value="UniProtKB-SubCell"/>
</dbReference>
<feature type="region of interest" description="Disordered" evidence="5">
    <location>
        <begin position="1445"/>
        <end position="1472"/>
    </location>
</feature>
<accession>A0A830H972</accession>
<dbReference type="InterPro" id="IPR055443">
    <property type="entry name" value="HEAT_ECM29"/>
</dbReference>
<dbReference type="Gene3D" id="1.25.10.10">
    <property type="entry name" value="Leucine-rich Repeat Variant"/>
    <property type="match status" value="3"/>
</dbReference>
<feature type="compositionally biased region" description="Basic and acidic residues" evidence="5">
    <location>
        <begin position="1671"/>
        <end position="1682"/>
    </location>
</feature>
<dbReference type="Proteomes" id="UP000660262">
    <property type="component" value="Unassembled WGS sequence"/>
</dbReference>
<evidence type="ECO:0008006" key="10">
    <source>
        <dbReference type="Google" id="ProtNLM"/>
    </source>
</evidence>
<feature type="compositionally biased region" description="Low complexity" evidence="5">
    <location>
        <begin position="838"/>
        <end position="857"/>
    </location>
</feature>
<dbReference type="PANTHER" id="PTHR23346">
    <property type="entry name" value="TRANSLATIONAL ACTIVATOR GCN1-RELATED"/>
    <property type="match status" value="1"/>
</dbReference>
<dbReference type="GO" id="GO:0043248">
    <property type="term" value="P:proteasome assembly"/>
    <property type="evidence" value="ECO:0007669"/>
    <property type="project" value="InterPro"/>
</dbReference>
<dbReference type="GO" id="GO:0060090">
    <property type="term" value="F:molecular adaptor activity"/>
    <property type="evidence" value="ECO:0007669"/>
    <property type="project" value="InterPro"/>
</dbReference>
<evidence type="ECO:0000259" key="6">
    <source>
        <dbReference type="Pfam" id="PF13001"/>
    </source>
</evidence>
<dbReference type="GO" id="GO:0005634">
    <property type="term" value="C:nucleus"/>
    <property type="evidence" value="ECO:0007669"/>
    <property type="project" value="TreeGrafter"/>
</dbReference>
<evidence type="ECO:0000313" key="9">
    <source>
        <dbReference type="Proteomes" id="UP000660262"/>
    </source>
</evidence>
<keyword evidence="3" id="KW-0677">Repeat</keyword>
<keyword evidence="2" id="KW-0963">Cytoplasm</keyword>
<feature type="domain" description="Proteasome adapter and scaffold protein ECM29 HEAT-repeat" evidence="7">
    <location>
        <begin position="1238"/>
        <end position="1393"/>
    </location>
</feature>
<comment type="caution">
    <text evidence="8">The sequence shown here is derived from an EMBL/GenBank/DDBJ whole genome shotgun (WGS) entry which is preliminary data.</text>
</comment>
<gene>
    <name evidence="8" type="ORF">PPROV_000190700</name>
</gene>
<dbReference type="Pfam" id="PF13001">
    <property type="entry name" value="ECM29_N"/>
    <property type="match status" value="1"/>
</dbReference>
<name>A0A830H972_9CHLO</name>
<proteinExistence type="predicted"/>
<feature type="region of interest" description="Disordered" evidence="5">
    <location>
        <begin position="1644"/>
        <end position="1683"/>
    </location>
</feature>
<feature type="region of interest" description="Disordered" evidence="5">
    <location>
        <begin position="701"/>
        <end position="722"/>
    </location>
</feature>
<dbReference type="PANTHER" id="PTHR23346:SF19">
    <property type="entry name" value="PROTEASOME ADAPTER AND SCAFFOLD PROTEIN ECM29"/>
    <property type="match status" value="1"/>
</dbReference>
<evidence type="ECO:0000256" key="3">
    <source>
        <dbReference type="ARBA" id="ARBA00022737"/>
    </source>
</evidence>
<protein>
    <recommendedName>
        <fullName evidence="10">HEAT repeat-containing protein 1</fullName>
    </recommendedName>
</protein>
<organism evidence="8 9">
    <name type="scientific">Pycnococcus provasolii</name>
    <dbReference type="NCBI Taxonomy" id="41880"/>
    <lineage>
        <taxon>Eukaryota</taxon>
        <taxon>Viridiplantae</taxon>
        <taxon>Chlorophyta</taxon>
        <taxon>Pseudoscourfieldiophyceae</taxon>
        <taxon>Pseudoscourfieldiales</taxon>
        <taxon>Pycnococcaceae</taxon>
        <taxon>Pycnococcus</taxon>
    </lineage>
</organism>
<dbReference type="Pfam" id="PF24492">
    <property type="entry name" value="HEAT_ECM29"/>
    <property type="match status" value="1"/>
</dbReference>
<evidence type="ECO:0000256" key="4">
    <source>
        <dbReference type="ARBA" id="ARBA00022942"/>
    </source>
</evidence>
<evidence type="ECO:0000313" key="8">
    <source>
        <dbReference type="EMBL" id="GHP03152.1"/>
    </source>
</evidence>
<feature type="region of interest" description="Disordered" evidence="5">
    <location>
        <begin position="835"/>
        <end position="859"/>
    </location>
</feature>
<dbReference type="GO" id="GO:0036503">
    <property type="term" value="P:ERAD pathway"/>
    <property type="evidence" value="ECO:0007669"/>
    <property type="project" value="TreeGrafter"/>
</dbReference>
<reference evidence="8" key="1">
    <citation type="submission" date="2020-10" db="EMBL/GenBank/DDBJ databases">
        <title>Unveiling of a novel bifunctional photoreceptor, Dualchrome1, isolated from a cosmopolitan green alga.</title>
        <authorList>
            <person name="Suzuki S."/>
            <person name="Kawachi M."/>
        </authorList>
    </citation>
    <scope>NUCLEOTIDE SEQUENCE</scope>
    <source>
        <strain evidence="8">NIES 2893</strain>
    </source>
</reference>
<dbReference type="EMBL" id="BNJQ01000004">
    <property type="protein sequence ID" value="GHP03152.1"/>
    <property type="molecule type" value="Genomic_DNA"/>
</dbReference>
<dbReference type="SUPFAM" id="SSF48371">
    <property type="entry name" value="ARM repeat"/>
    <property type="match status" value="3"/>
</dbReference>
<dbReference type="OrthoDB" id="16066at2759"/>
<evidence type="ECO:0000256" key="2">
    <source>
        <dbReference type="ARBA" id="ARBA00022490"/>
    </source>
</evidence>
<feature type="domain" description="Proteasome component Ecm29 N-terminal" evidence="6">
    <location>
        <begin position="1"/>
        <end position="457"/>
    </location>
</feature>
<dbReference type="GO" id="GO:0000502">
    <property type="term" value="C:proteasome complex"/>
    <property type="evidence" value="ECO:0007669"/>
    <property type="project" value="UniProtKB-KW"/>
</dbReference>
<keyword evidence="9" id="KW-1185">Reference proteome</keyword>
<dbReference type="InterPro" id="IPR011989">
    <property type="entry name" value="ARM-like"/>
</dbReference>
<feature type="compositionally biased region" description="Low complexity" evidence="5">
    <location>
        <begin position="704"/>
        <end position="718"/>
    </location>
</feature>
<feature type="compositionally biased region" description="Basic and acidic residues" evidence="5">
    <location>
        <begin position="1652"/>
        <end position="1661"/>
    </location>
</feature>
<dbReference type="InterPro" id="IPR016024">
    <property type="entry name" value="ARM-type_fold"/>
</dbReference>